<evidence type="ECO:0000256" key="4">
    <source>
        <dbReference type="ARBA" id="ARBA00023235"/>
    </source>
</evidence>
<evidence type="ECO:0000256" key="2">
    <source>
        <dbReference type="ARBA" id="ARBA00005642"/>
    </source>
</evidence>
<proteinExistence type="inferred from homology"/>
<dbReference type="InterPro" id="IPR002501">
    <property type="entry name" value="PsdUridine_synth_N"/>
</dbReference>
<evidence type="ECO:0000259" key="7">
    <source>
        <dbReference type="Pfam" id="PF01509"/>
    </source>
</evidence>
<dbReference type="GO" id="GO:0003723">
    <property type="term" value="F:RNA binding"/>
    <property type="evidence" value="ECO:0007669"/>
    <property type="project" value="InterPro"/>
</dbReference>
<evidence type="ECO:0000256" key="5">
    <source>
        <dbReference type="HAMAP-Rule" id="MF_01080"/>
    </source>
</evidence>
<dbReference type="SUPFAM" id="SSF55120">
    <property type="entry name" value="Pseudouridine synthase"/>
    <property type="match status" value="1"/>
</dbReference>
<dbReference type="STRING" id="1160091.B9T39_01500"/>
<evidence type="ECO:0000256" key="6">
    <source>
        <dbReference type="SAM" id="Coils"/>
    </source>
</evidence>
<dbReference type="GO" id="GO:0160148">
    <property type="term" value="F:tRNA pseudouridine(55) synthase activity"/>
    <property type="evidence" value="ECO:0007669"/>
    <property type="project" value="UniProtKB-EC"/>
</dbReference>
<dbReference type="OrthoDB" id="9802309at2"/>
<feature type="coiled-coil region" evidence="6">
    <location>
        <begin position="237"/>
        <end position="264"/>
    </location>
</feature>
<feature type="domain" description="Pseudouridine synthase II N-terminal" evidence="7">
    <location>
        <begin position="28"/>
        <end position="187"/>
    </location>
</feature>
<sequence>MHVKHSSGVIIVDKPKGVTSHDVVAACRGLLHTKKVGHAGTLDPMATGVLVIGFGAATRLLNSLVGASKTYETTIRLGATSTTDDADGDITHTLEADVTTITREDIERAIAEHLTGDILQVPSTYSAKKVHGQRAYDLARNGQDVQLDANPVTIEDFTVTDVRCVDESESTYLDVDATVTCSAGTYIRALGRDLGELLHVGGYLTMLRRTRVGMFDADSQKTIRMTAQSYEFTQKDGEVVQRTKAQASKELKENEEELAEKVILPADAARAVLPVRELTAQQAVDICFGRPLKTSVKTLTAALYRGQLMALVEPWKPNLAKPSTVFMTAEELARLATQTA</sequence>
<comment type="catalytic activity">
    <reaction evidence="1 5">
        <text>uridine(55) in tRNA = pseudouridine(55) in tRNA</text>
        <dbReference type="Rhea" id="RHEA:42532"/>
        <dbReference type="Rhea" id="RHEA-COMP:10101"/>
        <dbReference type="Rhea" id="RHEA-COMP:10102"/>
        <dbReference type="ChEBI" id="CHEBI:65314"/>
        <dbReference type="ChEBI" id="CHEBI:65315"/>
        <dbReference type="EC" id="5.4.99.25"/>
    </reaction>
</comment>
<feature type="domain" description="tRNA pseudouridylate synthase B C-terminal" evidence="8">
    <location>
        <begin position="188"/>
        <end position="268"/>
    </location>
</feature>
<dbReference type="PANTHER" id="PTHR13767:SF2">
    <property type="entry name" value="PSEUDOURIDYLATE SYNTHASE TRUB1"/>
    <property type="match status" value="1"/>
</dbReference>
<keyword evidence="6" id="KW-0175">Coiled coil</keyword>
<comment type="similarity">
    <text evidence="2 5">Belongs to the pseudouridine synthase TruB family. Type 1 subfamily.</text>
</comment>
<dbReference type="GO" id="GO:1990481">
    <property type="term" value="P:mRNA pseudouridine synthesis"/>
    <property type="evidence" value="ECO:0007669"/>
    <property type="project" value="TreeGrafter"/>
</dbReference>
<accession>A0A1Y2SYB6</accession>
<dbReference type="HAMAP" id="MF_01080">
    <property type="entry name" value="TruB_bact"/>
    <property type="match status" value="1"/>
</dbReference>
<protein>
    <recommendedName>
        <fullName evidence="5">tRNA pseudouridine synthase B</fullName>
        <ecNumber evidence="5">5.4.99.25</ecNumber>
    </recommendedName>
    <alternativeName>
        <fullName evidence="5">tRNA pseudouridine(55) synthase</fullName>
        <shortName evidence="5">Psi55 synthase</shortName>
    </alternativeName>
    <alternativeName>
        <fullName evidence="5">tRNA pseudouridylate synthase</fullName>
    </alternativeName>
    <alternativeName>
        <fullName evidence="5">tRNA-uridine isomerase</fullName>
    </alternativeName>
</protein>
<dbReference type="NCBIfam" id="TIGR00431">
    <property type="entry name" value="TruB"/>
    <property type="match status" value="1"/>
</dbReference>
<dbReference type="InterPro" id="IPR020103">
    <property type="entry name" value="PsdUridine_synth_cat_dom_sf"/>
</dbReference>
<dbReference type="GO" id="GO:0031119">
    <property type="term" value="P:tRNA pseudouridine synthesis"/>
    <property type="evidence" value="ECO:0007669"/>
    <property type="project" value="UniProtKB-UniRule"/>
</dbReference>
<dbReference type="CDD" id="cd02573">
    <property type="entry name" value="PseudoU_synth_EcTruB"/>
    <property type="match status" value="1"/>
</dbReference>
<dbReference type="AlphaFoldDB" id="A0A1Y2SYB6"/>
<keyword evidence="4 5" id="KW-0413">Isomerase</keyword>
<evidence type="ECO:0000256" key="1">
    <source>
        <dbReference type="ARBA" id="ARBA00000385"/>
    </source>
</evidence>
<dbReference type="Gene3D" id="3.30.2350.10">
    <property type="entry name" value="Pseudouridine synthase"/>
    <property type="match status" value="1"/>
</dbReference>
<comment type="function">
    <text evidence="5">Responsible for synthesis of pseudouridine from uracil-55 in the psi GC loop of transfer RNAs.</text>
</comment>
<organism evidence="9 10">
    <name type="scientific">Alloscardovia macacae</name>
    <dbReference type="NCBI Taxonomy" id="1160091"/>
    <lineage>
        <taxon>Bacteria</taxon>
        <taxon>Bacillati</taxon>
        <taxon>Actinomycetota</taxon>
        <taxon>Actinomycetes</taxon>
        <taxon>Bifidobacteriales</taxon>
        <taxon>Bifidobacteriaceae</taxon>
        <taxon>Alloscardovia</taxon>
    </lineage>
</organism>
<keyword evidence="3 5" id="KW-0819">tRNA processing</keyword>
<reference evidence="9 10" key="1">
    <citation type="submission" date="2017-04" db="EMBL/GenBank/DDBJ databases">
        <title>Draft genome sequences of Alloscardovia macacae UMA81211 and UMA81212 isolated from the feces of a rhesus macaque (Macaca mulatta).</title>
        <authorList>
            <person name="Albert K."/>
            <person name="Sela D.A."/>
        </authorList>
    </citation>
    <scope>NUCLEOTIDE SEQUENCE [LARGE SCALE GENOMIC DNA]</scope>
    <source>
        <strain evidence="9 10">UMA81212</strain>
    </source>
</reference>
<evidence type="ECO:0000313" key="10">
    <source>
        <dbReference type="Proteomes" id="UP000243540"/>
    </source>
</evidence>
<dbReference type="EMBL" id="NEKC01000002">
    <property type="protein sequence ID" value="OTA30065.1"/>
    <property type="molecule type" value="Genomic_DNA"/>
</dbReference>
<feature type="active site" description="Nucleophile" evidence="5">
    <location>
        <position position="43"/>
    </location>
</feature>
<gene>
    <name evidence="5" type="primary">truB</name>
    <name evidence="9" type="ORF">B9T39_01500</name>
</gene>
<dbReference type="InterPro" id="IPR014780">
    <property type="entry name" value="tRNA_psdUridine_synth_TruB"/>
</dbReference>
<dbReference type="Proteomes" id="UP000243540">
    <property type="component" value="Unassembled WGS sequence"/>
</dbReference>
<dbReference type="Pfam" id="PF01509">
    <property type="entry name" value="TruB_N"/>
    <property type="match status" value="1"/>
</dbReference>
<dbReference type="PANTHER" id="PTHR13767">
    <property type="entry name" value="TRNA-PSEUDOURIDINE SYNTHASE"/>
    <property type="match status" value="1"/>
</dbReference>
<comment type="caution">
    <text evidence="9">The sequence shown here is derived from an EMBL/GenBank/DDBJ whole genome shotgun (WGS) entry which is preliminary data.</text>
</comment>
<name>A0A1Y2SYB6_9BIFI</name>
<dbReference type="InterPro" id="IPR032819">
    <property type="entry name" value="TruB_C"/>
</dbReference>
<evidence type="ECO:0000256" key="3">
    <source>
        <dbReference type="ARBA" id="ARBA00022694"/>
    </source>
</evidence>
<dbReference type="EC" id="5.4.99.25" evidence="5"/>
<evidence type="ECO:0000313" key="9">
    <source>
        <dbReference type="EMBL" id="OTA30065.1"/>
    </source>
</evidence>
<evidence type="ECO:0000259" key="8">
    <source>
        <dbReference type="Pfam" id="PF16198"/>
    </source>
</evidence>
<dbReference type="Pfam" id="PF16198">
    <property type="entry name" value="TruB_C_2"/>
    <property type="match status" value="1"/>
</dbReference>